<evidence type="ECO:0000256" key="7">
    <source>
        <dbReference type="ARBA" id="ARBA00023150"/>
    </source>
</evidence>
<reference evidence="9 10" key="1">
    <citation type="submission" date="2013-10" db="EMBL/GenBank/DDBJ databases">
        <title>The Genome Sequence of Acinetobacter tjernbergiae CIP107465.</title>
        <authorList>
            <consortium name="The Broad Institute Genomics Platform"/>
            <consortium name="The Broad Institute Genome Sequencing Center for Infectious Disease"/>
            <person name="Cerqueira G."/>
            <person name="Feldgarden M."/>
            <person name="Courvalin P."/>
            <person name="Grillot-Courvalin C."/>
            <person name="Clermont D."/>
            <person name="Rocha E."/>
            <person name="Yoon E.-J."/>
            <person name="Nemec A."/>
            <person name="Young S.K."/>
            <person name="Zeng Q."/>
            <person name="Gargeya S."/>
            <person name="Fitzgerald M."/>
            <person name="Abouelleil A."/>
            <person name="Alvarado L."/>
            <person name="Berlin A.M."/>
            <person name="Chapman S.B."/>
            <person name="Gainer-Dewar J."/>
            <person name="Goldberg J."/>
            <person name="Gnerre S."/>
            <person name="Griggs A."/>
            <person name="Gujja S."/>
            <person name="Hansen M."/>
            <person name="Howarth C."/>
            <person name="Imamovic A."/>
            <person name="Ireland A."/>
            <person name="Larimer J."/>
            <person name="McCowan C."/>
            <person name="Murphy C."/>
            <person name="Pearson M."/>
            <person name="Poon T.W."/>
            <person name="Priest M."/>
            <person name="Roberts A."/>
            <person name="Saif S."/>
            <person name="Shea T."/>
            <person name="Sykes S."/>
            <person name="Wortman J."/>
            <person name="Nusbaum C."/>
            <person name="Birren B."/>
        </authorList>
    </citation>
    <scope>NUCLEOTIDE SEQUENCE [LARGE SCALE GENOMIC DNA]</scope>
    <source>
        <strain evidence="9 10">CIP 107465</strain>
    </source>
</reference>
<dbReference type="Gene3D" id="3.90.550.10">
    <property type="entry name" value="Spore Coat Polysaccharide Biosynthesis Protein SpsA, Chain A"/>
    <property type="match status" value="1"/>
</dbReference>
<keyword evidence="4" id="KW-0547">Nucleotide-binding</keyword>
<keyword evidence="1" id="KW-0963">Cytoplasm</keyword>
<comment type="caution">
    <text evidence="9">The sequence shown here is derived from an EMBL/GenBank/DDBJ whole genome shotgun (WGS) entry which is preliminary data.</text>
</comment>
<evidence type="ECO:0000256" key="3">
    <source>
        <dbReference type="ARBA" id="ARBA00022723"/>
    </source>
</evidence>
<dbReference type="Pfam" id="PF12804">
    <property type="entry name" value="NTP_transf_3"/>
    <property type="match status" value="1"/>
</dbReference>
<protein>
    <recommendedName>
        <fullName evidence="8">MobA-like NTP transferase domain-containing protein</fullName>
    </recommendedName>
</protein>
<dbReference type="GO" id="GO:0016779">
    <property type="term" value="F:nucleotidyltransferase activity"/>
    <property type="evidence" value="ECO:0007669"/>
    <property type="project" value="TreeGrafter"/>
</dbReference>
<dbReference type="SUPFAM" id="SSF53448">
    <property type="entry name" value="Nucleotide-diphospho-sugar transferases"/>
    <property type="match status" value="1"/>
</dbReference>
<evidence type="ECO:0000256" key="6">
    <source>
        <dbReference type="ARBA" id="ARBA00023134"/>
    </source>
</evidence>
<gene>
    <name evidence="9" type="ORF">F990_02641</name>
</gene>
<dbReference type="Proteomes" id="UP000017404">
    <property type="component" value="Unassembled WGS sequence"/>
</dbReference>
<dbReference type="CDD" id="cd02503">
    <property type="entry name" value="MobA"/>
    <property type="match status" value="1"/>
</dbReference>
<keyword evidence="5" id="KW-0460">Magnesium</keyword>
<dbReference type="GO" id="GO:1902758">
    <property type="term" value="P:bis(molybdopterin guanine dinucleotide)molybdenum biosynthetic process"/>
    <property type="evidence" value="ECO:0007669"/>
    <property type="project" value="TreeGrafter"/>
</dbReference>
<dbReference type="OrthoDB" id="9788394at2"/>
<keyword evidence="2" id="KW-0808">Transferase</keyword>
<organism evidence="9 10">
    <name type="scientific">Acinetobacter tjernbergiae DSM 14971 = CIP 107465</name>
    <dbReference type="NCBI Taxonomy" id="1120928"/>
    <lineage>
        <taxon>Bacteria</taxon>
        <taxon>Pseudomonadati</taxon>
        <taxon>Pseudomonadota</taxon>
        <taxon>Gammaproteobacteria</taxon>
        <taxon>Moraxellales</taxon>
        <taxon>Moraxellaceae</taxon>
        <taxon>Acinetobacter</taxon>
    </lineage>
</organism>
<evidence type="ECO:0000256" key="2">
    <source>
        <dbReference type="ARBA" id="ARBA00022679"/>
    </source>
</evidence>
<dbReference type="PANTHER" id="PTHR19136:SF81">
    <property type="entry name" value="MOLYBDENUM COFACTOR GUANYLYLTRANSFERASE"/>
    <property type="match status" value="1"/>
</dbReference>
<keyword evidence="10" id="KW-1185">Reference proteome</keyword>
<dbReference type="RefSeq" id="WP_018678177.1">
    <property type="nucleotide sequence ID" value="NZ_AYEV01000029.1"/>
</dbReference>
<evidence type="ECO:0000256" key="1">
    <source>
        <dbReference type="ARBA" id="ARBA00022490"/>
    </source>
</evidence>
<name>V2UWY3_9GAMM</name>
<dbReference type="eggNOG" id="COG0746">
    <property type="taxonomic scope" value="Bacteria"/>
</dbReference>
<evidence type="ECO:0000256" key="5">
    <source>
        <dbReference type="ARBA" id="ARBA00022842"/>
    </source>
</evidence>
<dbReference type="STRING" id="202955.GCA_000759995_01926"/>
<dbReference type="InterPro" id="IPR013482">
    <property type="entry name" value="Molybde_CF_guanTrfase"/>
</dbReference>
<dbReference type="PATRIC" id="fig|1120928.5.peg.2668"/>
<dbReference type="AlphaFoldDB" id="V2UWY3"/>
<feature type="domain" description="MobA-like NTP transferase" evidence="8">
    <location>
        <begin position="11"/>
        <end position="168"/>
    </location>
</feature>
<dbReference type="PANTHER" id="PTHR19136">
    <property type="entry name" value="MOLYBDENUM COFACTOR GUANYLYLTRANSFERASE"/>
    <property type="match status" value="1"/>
</dbReference>
<evidence type="ECO:0000313" key="10">
    <source>
        <dbReference type="Proteomes" id="UP000017404"/>
    </source>
</evidence>
<dbReference type="InterPro" id="IPR025877">
    <property type="entry name" value="MobA-like_NTP_Trfase"/>
</dbReference>
<evidence type="ECO:0000259" key="8">
    <source>
        <dbReference type="Pfam" id="PF12804"/>
    </source>
</evidence>
<keyword evidence="3" id="KW-0479">Metal-binding</keyword>
<accession>V2UWY3</accession>
<sequence>MNIEIPATDLVILAGGQARRMNGMNKLLQQFDDQIQLSKICQRFKPEVQNIWVNSHRDSSIYKQIEPDIQCYSDEQTGFLGPLMGMKSAWSYLQSDYALFIPCDVTYIPNQVLAKLHRALQKNPQAQVAYVAINGDALYPFCLLKRESLPILQQQIQADKLSLRECFKQLYAQSAAFQKQSLFCHSINSLDELQQYKQMKAFRQMFVTN</sequence>
<evidence type="ECO:0000256" key="4">
    <source>
        <dbReference type="ARBA" id="ARBA00022741"/>
    </source>
</evidence>
<proteinExistence type="predicted"/>
<dbReference type="GO" id="GO:0005525">
    <property type="term" value="F:GTP binding"/>
    <property type="evidence" value="ECO:0007669"/>
    <property type="project" value="UniProtKB-KW"/>
</dbReference>
<dbReference type="EMBL" id="AYEV01000029">
    <property type="protein sequence ID" value="ESK54517.1"/>
    <property type="molecule type" value="Genomic_DNA"/>
</dbReference>
<keyword evidence="6" id="KW-0342">GTP-binding</keyword>
<dbReference type="InterPro" id="IPR029044">
    <property type="entry name" value="Nucleotide-diphossugar_trans"/>
</dbReference>
<dbReference type="GO" id="GO:0046872">
    <property type="term" value="F:metal ion binding"/>
    <property type="evidence" value="ECO:0007669"/>
    <property type="project" value="UniProtKB-KW"/>
</dbReference>
<keyword evidence="7" id="KW-0501">Molybdenum cofactor biosynthesis</keyword>
<evidence type="ECO:0000313" key="9">
    <source>
        <dbReference type="EMBL" id="ESK54517.1"/>
    </source>
</evidence>